<dbReference type="Proteomes" id="UP000292447">
    <property type="component" value="Chromosome IV"/>
</dbReference>
<feature type="region of interest" description="Disordered" evidence="1">
    <location>
        <begin position="329"/>
        <end position="350"/>
    </location>
</feature>
<organism evidence="2 3">
    <name type="scientific">Metschnikowia aff. pulcherrima</name>
    <dbReference type="NCBI Taxonomy" id="2163413"/>
    <lineage>
        <taxon>Eukaryota</taxon>
        <taxon>Fungi</taxon>
        <taxon>Dikarya</taxon>
        <taxon>Ascomycota</taxon>
        <taxon>Saccharomycotina</taxon>
        <taxon>Pichiomycetes</taxon>
        <taxon>Metschnikowiaceae</taxon>
        <taxon>Metschnikowia</taxon>
    </lineage>
</organism>
<dbReference type="EMBL" id="CP034459">
    <property type="protein sequence ID" value="QBM89653.1"/>
    <property type="molecule type" value="Genomic_DNA"/>
</dbReference>
<feature type="compositionally biased region" description="Polar residues" evidence="1">
    <location>
        <begin position="329"/>
        <end position="346"/>
    </location>
</feature>
<accession>A0A4V1AEL7</accession>
<sequence length="514" mass="56991">MPVISIPGMPMDESLRGSSSSFCESSSASIFDAHNNLIDTFLRGDARLPSFPASPQAVAESGTAKKRSHRLSTKFRSLRDKAMRRAKSLYCRESKKTETINGVAPRVRRLGQPMTITYSPCDTEDMVLERNASENEEDSSLENASMYSYEYSYQIPFPLFNLFQATALERYVVSRVLSRGSSGHAAAEKSTGGKFLPKYLALRFRQIKLFLLRQTAKQLGRSIRAVYRAYNFSHVARCSMNEFLDSIFYPPTDYVSAEYVQETEVHDWPNAFDTSSSIEDLGSFHDFALVVSTEDSVMNEETLQYPALTSSKISESDIQSHSDCGTLETFSQSLSDGTGESQNGDVTSAPAPANFAADLFSAPECATESAPFELQRTYEEARANIPEMGASAGSSIHNAYHKLDSEANAAAQMLQPSVHAQQAILCDTDDESEYRVSISENSLTCSQYVVNDTFSTICEADDWMCNYLYLDLAHNPPNAAECYDDAGISSEHSFLENYYTSEIVAYIDENSGIF</sequence>
<proteinExistence type="predicted"/>
<dbReference type="AlphaFoldDB" id="A0A4V1AEL7"/>
<reference evidence="3" key="1">
    <citation type="submission" date="2019-03" db="EMBL/GenBank/DDBJ databases">
        <title>Snf2 controls pulcherriminic acid biosynthesis and connects pigmentation and antifungal activity of the yeast Metschnikowia pulcherrima.</title>
        <authorList>
            <person name="Gore-Lloyd D."/>
            <person name="Sumann I."/>
            <person name="Brachmann A.O."/>
            <person name="Schneeberger K."/>
            <person name="Ortiz-Merino R.A."/>
            <person name="Moreno-Beltran M."/>
            <person name="Schlaefli M."/>
            <person name="Kirner P."/>
            <person name="Santos Kron A."/>
            <person name="Wolfe K.H."/>
            <person name="Piel J."/>
            <person name="Ahrens C.H."/>
            <person name="Henk D."/>
            <person name="Freimoser F.M."/>
        </authorList>
    </citation>
    <scope>NUCLEOTIDE SEQUENCE [LARGE SCALE GENOMIC DNA]</scope>
    <source>
        <strain evidence="3">APC 1.2</strain>
    </source>
</reference>
<protein>
    <submittedName>
        <fullName evidence="2">Uncharacterized protein</fullName>
    </submittedName>
</protein>
<evidence type="ECO:0000313" key="3">
    <source>
        <dbReference type="Proteomes" id="UP000292447"/>
    </source>
</evidence>
<name>A0A4V1AEL7_9ASCO</name>
<evidence type="ECO:0000256" key="1">
    <source>
        <dbReference type="SAM" id="MobiDB-lite"/>
    </source>
</evidence>
<gene>
    <name evidence="2" type="ORF">METSCH_D07330</name>
</gene>
<evidence type="ECO:0000313" key="2">
    <source>
        <dbReference type="EMBL" id="QBM89653.1"/>
    </source>
</evidence>
<keyword evidence="3" id="KW-1185">Reference proteome</keyword>